<evidence type="ECO:0000313" key="3">
    <source>
        <dbReference type="EMBL" id="PNV68429.1"/>
    </source>
</evidence>
<evidence type="ECO:0000256" key="1">
    <source>
        <dbReference type="SAM" id="MobiDB-lite"/>
    </source>
</evidence>
<feature type="transmembrane region" description="Helical" evidence="2">
    <location>
        <begin position="69"/>
        <end position="102"/>
    </location>
</feature>
<dbReference type="EMBL" id="PPEK01000001">
    <property type="protein sequence ID" value="PNV68429.1"/>
    <property type="molecule type" value="Genomic_DNA"/>
</dbReference>
<sequence>MQESNARTLRGVSIAVVVLSVLAIAAFLIGAVAVGVFGAFAADPSLYGNGISLEGYDHGQYDSLGPEGIASLVGLSIGIAMAFLVWGLLCGATSLIAGILGIRNYNKPEKLGAMFGWSIAGAVVAFLSGRIITTILLVIAAVYAHKLRNPLPAAYAQPQPVYGQPYQPQQPYAAPQPPAGQPAPIAQPYAAPQGTTDQHRNSSDQQQPPVR</sequence>
<dbReference type="Proteomes" id="UP000236197">
    <property type="component" value="Unassembled WGS sequence"/>
</dbReference>
<reference evidence="4" key="1">
    <citation type="submission" date="2018-01" db="EMBL/GenBank/DDBJ databases">
        <title>Rubneribacter badeniensis gen. nov., sp. nov., and Colonibacter rubneri, gen. nov., sp. nov., WGS of new members of the Eggerthellaceae.</title>
        <authorList>
            <person name="Danylec N."/>
            <person name="Stoll D.A."/>
            <person name="Doetsch A."/>
            <person name="Kulling S.E."/>
            <person name="Huch M."/>
        </authorList>
    </citation>
    <scope>NUCLEOTIDE SEQUENCE [LARGE SCALE GENOMIC DNA]</scope>
    <source>
        <strain evidence="4">ResAG-96</strain>
    </source>
</reference>
<keyword evidence="2" id="KW-0472">Membrane</keyword>
<evidence type="ECO:0000313" key="4">
    <source>
        <dbReference type="Proteomes" id="UP000236197"/>
    </source>
</evidence>
<evidence type="ECO:0000256" key="2">
    <source>
        <dbReference type="SAM" id="Phobius"/>
    </source>
</evidence>
<name>A0A2K2UDU9_9ACTN</name>
<comment type="caution">
    <text evidence="3">The sequence shown here is derived from an EMBL/GenBank/DDBJ whole genome shotgun (WGS) entry which is preliminary data.</text>
</comment>
<keyword evidence="2" id="KW-1133">Transmembrane helix</keyword>
<dbReference type="AlphaFoldDB" id="A0A2K2UDU9"/>
<dbReference type="OrthoDB" id="3177904at2"/>
<accession>A0A2K2UDU9</accession>
<dbReference type="RefSeq" id="WP_103263758.1">
    <property type="nucleotide sequence ID" value="NZ_CABMLE010000001.1"/>
</dbReference>
<feature type="transmembrane region" description="Helical" evidence="2">
    <location>
        <begin position="12"/>
        <end position="40"/>
    </location>
</feature>
<feature type="region of interest" description="Disordered" evidence="1">
    <location>
        <begin position="166"/>
        <end position="211"/>
    </location>
</feature>
<proteinExistence type="predicted"/>
<protein>
    <recommendedName>
        <fullName evidence="5">DUF4064 domain-containing protein</fullName>
    </recommendedName>
</protein>
<feature type="compositionally biased region" description="Low complexity" evidence="1">
    <location>
        <begin position="182"/>
        <end position="194"/>
    </location>
</feature>
<keyword evidence="4" id="KW-1185">Reference proteome</keyword>
<evidence type="ECO:0008006" key="5">
    <source>
        <dbReference type="Google" id="ProtNLM"/>
    </source>
</evidence>
<gene>
    <name evidence="3" type="ORF">C2L71_00050</name>
</gene>
<feature type="transmembrane region" description="Helical" evidence="2">
    <location>
        <begin position="114"/>
        <end position="143"/>
    </location>
</feature>
<organism evidence="3 4">
    <name type="scientific">Enteroscipio rubneri</name>
    <dbReference type="NCBI Taxonomy" id="2070686"/>
    <lineage>
        <taxon>Bacteria</taxon>
        <taxon>Bacillati</taxon>
        <taxon>Actinomycetota</taxon>
        <taxon>Coriobacteriia</taxon>
        <taxon>Eggerthellales</taxon>
        <taxon>Eggerthellaceae</taxon>
        <taxon>Enteroscipio</taxon>
    </lineage>
</organism>
<keyword evidence="2" id="KW-0812">Transmembrane</keyword>